<reference evidence="2 3" key="1">
    <citation type="submission" date="2016-08" db="EMBL/GenBank/DDBJ databases">
        <title>Complete genome sequence of Streptomyces agglomeratus strain 6-3-2, a novel anti-MRSA actinomycete isolated from Wuli of Tebit, China.</title>
        <authorList>
            <person name="Chen X."/>
        </authorList>
    </citation>
    <scope>NUCLEOTIDE SEQUENCE [LARGE SCALE GENOMIC DNA]</scope>
    <source>
        <strain evidence="2 3">6-3-2</strain>
    </source>
</reference>
<protein>
    <submittedName>
        <fullName evidence="2">Uncharacterized protein</fullName>
    </submittedName>
</protein>
<accession>A0A1E5NY47</accession>
<evidence type="ECO:0000256" key="1">
    <source>
        <dbReference type="SAM" id="MobiDB-lite"/>
    </source>
</evidence>
<keyword evidence="3" id="KW-1185">Reference proteome</keyword>
<organism evidence="2 3">
    <name type="scientific">Streptomyces agglomeratus</name>
    <dbReference type="NCBI Taxonomy" id="285458"/>
    <lineage>
        <taxon>Bacteria</taxon>
        <taxon>Bacillati</taxon>
        <taxon>Actinomycetota</taxon>
        <taxon>Actinomycetes</taxon>
        <taxon>Kitasatosporales</taxon>
        <taxon>Streptomycetaceae</taxon>
        <taxon>Streptomyces</taxon>
    </lineage>
</organism>
<dbReference type="AlphaFoldDB" id="A0A1E5NY47"/>
<feature type="region of interest" description="Disordered" evidence="1">
    <location>
        <begin position="1"/>
        <end position="36"/>
    </location>
</feature>
<feature type="compositionally biased region" description="Basic and acidic residues" evidence="1">
    <location>
        <begin position="21"/>
        <end position="36"/>
    </location>
</feature>
<comment type="caution">
    <text evidence="2">The sequence shown here is derived from an EMBL/GenBank/DDBJ whole genome shotgun (WGS) entry which is preliminary data.</text>
</comment>
<gene>
    <name evidence="2" type="ORF">AS594_37045</name>
</gene>
<proteinExistence type="predicted"/>
<dbReference type="EMBL" id="MEHJ01000002">
    <property type="protein sequence ID" value="OEJ21240.1"/>
    <property type="molecule type" value="Genomic_DNA"/>
</dbReference>
<name>A0A1E5NY47_9ACTN</name>
<sequence length="59" mass="6806">MYPNDDWQSAAPGSDCSVCTHAKERERQEAEERAAEEAQMKAEAEAWRKENGMFGFLRR</sequence>
<evidence type="ECO:0000313" key="3">
    <source>
        <dbReference type="Proteomes" id="UP000095759"/>
    </source>
</evidence>
<dbReference type="Proteomes" id="UP000095759">
    <property type="component" value="Unassembled WGS sequence"/>
</dbReference>
<evidence type="ECO:0000313" key="2">
    <source>
        <dbReference type="EMBL" id="OEJ21240.1"/>
    </source>
</evidence>